<keyword evidence="9" id="KW-1185">Reference proteome</keyword>
<evidence type="ECO:0000256" key="1">
    <source>
        <dbReference type="ARBA" id="ARBA00004141"/>
    </source>
</evidence>
<evidence type="ECO:0000256" key="6">
    <source>
        <dbReference type="SAM" id="Phobius"/>
    </source>
</evidence>
<dbReference type="Gramene" id="CDF34516">
    <property type="protein sequence ID" value="CDF34516"/>
    <property type="gene ID" value="CHC_T00002881001"/>
</dbReference>
<dbReference type="GO" id="GO:0016020">
    <property type="term" value="C:membrane"/>
    <property type="evidence" value="ECO:0007669"/>
    <property type="project" value="UniProtKB-SubCell"/>
</dbReference>
<name>R7QAU6_CHOCR</name>
<feature type="transmembrane region" description="Helical" evidence="6">
    <location>
        <begin position="172"/>
        <end position="193"/>
    </location>
</feature>
<evidence type="ECO:0000313" key="8">
    <source>
        <dbReference type="EMBL" id="CDF34516.1"/>
    </source>
</evidence>
<keyword evidence="5 6" id="KW-0472">Membrane</keyword>
<feature type="domain" description="ABC-2 type transporter transmembrane" evidence="7">
    <location>
        <begin position="152"/>
        <end position="222"/>
    </location>
</feature>
<keyword evidence="2" id="KW-0813">Transport</keyword>
<dbReference type="EMBL" id="HG001695">
    <property type="protein sequence ID" value="CDF34516.1"/>
    <property type="molecule type" value="Genomic_DNA"/>
</dbReference>
<organism evidence="8 9">
    <name type="scientific">Chondrus crispus</name>
    <name type="common">Carrageen Irish moss</name>
    <name type="synonym">Polymorpha crispa</name>
    <dbReference type="NCBI Taxonomy" id="2769"/>
    <lineage>
        <taxon>Eukaryota</taxon>
        <taxon>Rhodophyta</taxon>
        <taxon>Florideophyceae</taxon>
        <taxon>Rhodymeniophycidae</taxon>
        <taxon>Gigartinales</taxon>
        <taxon>Gigartinaceae</taxon>
        <taxon>Chondrus</taxon>
    </lineage>
</organism>
<evidence type="ECO:0000313" key="9">
    <source>
        <dbReference type="Proteomes" id="UP000012073"/>
    </source>
</evidence>
<dbReference type="GeneID" id="17322047"/>
<dbReference type="PANTHER" id="PTHR19241">
    <property type="entry name" value="ATP-BINDING CASSETTE TRANSPORTER"/>
    <property type="match status" value="1"/>
</dbReference>
<evidence type="ECO:0000259" key="7">
    <source>
        <dbReference type="Pfam" id="PF01061"/>
    </source>
</evidence>
<reference evidence="9" key="1">
    <citation type="journal article" date="2013" name="Proc. Natl. Acad. Sci. U.S.A.">
        <title>Genome structure and metabolic features in the red seaweed Chondrus crispus shed light on evolution of the Archaeplastida.</title>
        <authorList>
            <person name="Collen J."/>
            <person name="Porcel B."/>
            <person name="Carre W."/>
            <person name="Ball S.G."/>
            <person name="Chaparro C."/>
            <person name="Tonon T."/>
            <person name="Barbeyron T."/>
            <person name="Michel G."/>
            <person name="Noel B."/>
            <person name="Valentin K."/>
            <person name="Elias M."/>
            <person name="Artiguenave F."/>
            <person name="Arun A."/>
            <person name="Aury J.M."/>
            <person name="Barbosa-Neto J.F."/>
            <person name="Bothwell J.H."/>
            <person name="Bouget F.Y."/>
            <person name="Brillet L."/>
            <person name="Cabello-Hurtado F."/>
            <person name="Capella-Gutierrez S."/>
            <person name="Charrier B."/>
            <person name="Cladiere L."/>
            <person name="Cock J.M."/>
            <person name="Coelho S.M."/>
            <person name="Colleoni C."/>
            <person name="Czjzek M."/>
            <person name="Da Silva C."/>
            <person name="Delage L."/>
            <person name="Denoeud F."/>
            <person name="Deschamps P."/>
            <person name="Dittami S.M."/>
            <person name="Gabaldon T."/>
            <person name="Gachon C.M."/>
            <person name="Groisillier A."/>
            <person name="Herve C."/>
            <person name="Jabbari K."/>
            <person name="Katinka M."/>
            <person name="Kloareg B."/>
            <person name="Kowalczyk N."/>
            <person name="Labadie K."/>
            <person name="Leblanc C."/>
            <person name="Lopez P.J."/>
            <person name="McLachlan D.H."/>
            <person name="Meslet-Cladiere L."/>
            <person name="Moustafa A."/>
            <person name="Nehr Z."/>
            <person name="Nyvall Collen P."/>
            <person name="Panaud O."/>
            <person name="Partensky F."/>
            <person name="Poulain J."/>
            <person name="Rensing S.A."/>
            <person name="Rousvoal S."/>
            <person name="Samson G."/>
            <person name="Symeonidi A."/>
            <person name="Weissenbach J."/>
            <person name="Zambounis A."/>
            <person name="Wincker P."/>
            <person name="Boyen C."/>
        </authorList>
    </citation>
    <scope>NUCLEOTIDE SEQUENCE [LARGE SCALE GENOMIC DNA]</scope>
    <source>
        <strain evidence="9">cv. Stackhouse</strain>
    </source>
</reference>
<dbReference type="STRING" id="2769.R7QAU6"/>
<evidence type="ECO:0000256" key="2">
    <source>
        <dbReference type="ARBA" id="ARBA00022448"/>
    </source>
</evidence>
<dbReference type="KEGG" id="ccp:CHC_T00002881001"/>
<dbReference type="GO" id="GO:0140359">
    <property type="term" value="F:ABC-type transporter activity"/>
    <property type="evidence" value="ECO:0007669"/>
    <property type="project" value="InterPro"/>
</dbReference>
<dbReference type="Pfam" id="PF01061">
    <property type="entry name" value="ABC2_membrane"/>
    <property type="match status" value="1"/>
</dbReference>
<keyword evidence="4 6" id="KW-1133">Transmembrane helix</keyword>
<protein>
    <recommendedName>
        <fullName evidence="7">ABC-2 type transporter transmembrane domain-containing protein</fullName>
    </recommendedName>
</protein>
<sequence>MREIADISNVPVITSMQAPGADAFKLFDTLCVMEQGHIIYFGPRDQAESWFLGLGFHRPPQRSVPDFIATVANPALRAEYLHVDLDINALEDVPPTTPEEFADRFERSELSAMLGQKVMEASARKPLPEPNIEMPHSLWQVGQKATLNKPRHQIKAIGRRQLQFIGATKDALLADLAQNLILGVMLGSIFWQLDKDAAGATTRGGLLFLALLFMSLASLAKLPDKSFVT</sequence>
<gene>
    <name evidence="8" type="ORF">CHC_T00002881001</name>
</gene>
<evidence type="ECO:0000256" key="4">
    <source>
        <dbReference type="ARBA" id="ARBA00022989"/>
    </source>
</evidence>
<keyword evidence="3 6" id="KW-0812">Transmembrane</keyword>
<evidence type="ECO:0000256" key="5">
    <source>
        <dbReference type="ARBA" id="ARBA00023136"/>
    </source>
</evidence>
<accession>R7QAU6</accession>
<evidence type="ECO:0000256" key="3">
    <source>
        <dbReference type="ARBA" id="ARBA00022692"/>
    </source>
</evidence>
<comment type="subcellular location">
    <subcellularLocation>
        <location evidence="1">Membrane</location>
        <topology evidence="1">Multi-pass membrane protein</topology>
    </subcellularLocation>
</comment>
<dbReference type="Proteomes" id="UP000012073">
    <property type="component" value="Unassembled WGS sequence"/>
</dbReference>
<dbReference type="PhylomeDB" id="R7QAU6"/>
<proteinExistence type="predicted"/>
<dbReference type="RefSeq" id="XP_005714335.1">
    <property type="nucleotide sequence ID" value="XM_005714278.1"/>
</dbReference>
<dbReference type="AlphaFoldDB" id="R7QAU6"/>
<dbReference type="InterPro" id="IPR013525">
    <property type="entry name" value="ABC2_TM"/>
</dbReference>
<dbReference type="OrthoDB" id="4660at2759"/>
<feature type="transmembrane region" description="Helical" evidence="6">
    <location>
        <begin position="205"/>
        <end position="222"/>
    </location>
</feature>